<dbReference type="CDD" id="cd00093">
    <property type="entry name" value="HTH_XRE"/>
    <property type="match status" value="1"/>
</dbReference>
<evidence type="ECO:0000256" key="1">
    <source>
        <dbReference type="SAM" id="MobiDB-lite"/>
    </source>
</evidence>
<dbReference type="InterPro" id="IPR010982">
    <property type="entry name" value="Lambda_DNA-bd_dom_sf"/>
</dbReference>
<sequence length="122" mass="13324">MNAITEHVSFSSVSDLLEKTPEERRDYELRCELLTALREHIQQSDMTQAAVAKALGVAQPRVSDLVRGKLSKFSVGTLLDFMMRLGFTVAIKPTPPKVTAAKAGVARKKASKTKPAPELETA</sequence>
<dbReference type="InterPro" id="IPR039554">
    <property type="entry name" value="HigA2-like_HTH"/>
</dbReference>
<organism evidence="3 4">
    <name type="scientific">Comamonas sediminis</name>
    <dbReference type="NCBI Taxonomy" id="1783360"/>
    <lineage>
        <taxon>Bacteria</taxon>
        <taxon>Pseudomonadati</taxon>
        <taxon>Pseudomonadota</taxon>
        <taxon>Betaproteobacteria</taxon>
        <taxon>Burkholderiales</taxon>
        <taxon>Comamonadaceae</taxon>
        <taxon>Comamonas</taxon>
    </lineage>
</organism>
<reference evidence="3 4" key="1">
    <citation type="journal article" date="2016" name="Int. J. Syst. Evol. Microbiol.">
        <title>Description of Comamonas sediminis sp. nov., isolated from lagoon sediments.</title>
        <authorList>
            <person name="Subhash Y."/>
            <person name="Bang J.J."/>
            <person name="You T.H."/>
            <person name="Lee S.S."/>
        </authorList>
    </citation>
    <scope>NUCLEOTIDE SEQUENCE [LARGE SCALE GENOMIC DNA]</scope>
    <source>
        <strain evidence="3 4">JCM 31169</strain>
    </source>
</reference>
<dbReference type="SMART" id="SM00530">
    <property type="entry name" value="HTH_XRE"/>
    <property type="match status" value="1"/>
</dbReference>
<feature type="region of interest" description="Disordered" evidence="1">
    <location>
        <begin position="98"/>
        <end position="122"/>
    </location>
</feature>
<dbReference type="RefSeq" id="WP_312526229.1">
    <property type="nucleotide sequence ID" value="NZ_JBGBDC010000007.1"/>
</dbReference>
<name>A0ABV4B894_9BURK</name>
<evidence type="ECO:0000313" key="4">
    <source>
        <dbReference type="Proteomes" id="UP001562178"/>
    </source>
</evidence>
<comment type="caution">
    <text evidence="3">The sequence shown here is derived from an EMBL/GenBank/DDBJ whole genome shotgun (WGS) entry which is preliminary data.</text>
</comment>
<gene>
    <name evidence="3" type="ORF">AB7A72_16535</name>
</gene>
<proteinExistence type="predicted"/>
<dbReference type="EMBL" id="JBGBDC010000007">
    <property type="protein sequence ID" value="MEY2252628.1"/>
    <property type="molecule type" value="Genomic_DNA"/>
</dbReference>
<dbReference type="InterPro" id="IPR001387">
    <property type="entry name" value="Cro/C1-type_HTH"/>
</dbReference>
<dbReference type="SUPFAM" id="SSF47413">
    <property type="entry name" value="lambda repressor-like DNA-binding domains"/>
    <property type="match status" value="1"/>
</dbReference>
<protein>
    <submittedName>
        <fullName evidence="3">Helix-turn-helix domain-containing protein</fullName>
    </submittedName>
</protein>
<dbReference type="Pfam" id="PF13744">
    <property type="entry name" value="HTH_37"/>
    <property type="match status" value="1"/>
</dbReference>
<dbReference type="PROSITE" id="PS50943">
    <property type="entry name" value="HTH_CROC1"/>
    <property type="match status" value="1"/>
</dbReference>
<feature type="domain" description="HTH cro/C1-type" evidence="2">
    <location>
        <begin position="37"/>
        <end position="92"/>
    </location>
</feature>
<dbReference type="Gene3D" id="1.10.260.40">
    <property type="entry name" value="lambda repressor-like DNA-binding domains"/>
    <property type="match status" value="1"/>
</dbReference>
<dbReference type="Proteomes" id="UP001562178">
    <property type="component" value="Unassembled WGS sequence"/>
</dbReference>
<evidence type="ECO:0000313" key="3">
    <source>
        <dbReference type="EMBL" id="MEY2252628.1"/>
    </source>
</evidence>
<evidence type="ECO:0000259" key="2">
    <source>
        <dbReference type="PROSITE" id="PS50943"/>
    </source>
</evidence>
<accession>A0ABV4B894</accession>
<keyword evidence="4" id="KW-1185">Reference proteome</keyword>